<dbReference type="EMBL" id="HQ414130">
    <property type="protein sequence ID" value="AEQ75469.1"/>
    <property type="molecule type" value="Genomic_RNA"/>
</dbReference>
<gene>
    <name evidence="2" type="ORF">MCRV_s4gp1</name>
</gene>
<feature type="compositionally biased region" description="Basic and acidic residues" evidence="1">
    <location>
        <begin position="1"/>
        <end position="10"/>
    </location>
</feature>
<keyword evidence="3" id="KW-1185">Reference proteome</keyword>
<organism evidence="2 3">
    <name type="scientific">Scylla serrata reovirus SZ-2007</name>
    <dbReference type="NCBI Taxonomy" id="458682"/>
    <lineage>
        <taxon>Viruses</taxon>
        <taxon>Riboviria</taxon>
        <taxon>Orthornavirae</taxon>
        <taxon>Duplornaviricota</taxon>
        <taxon>Resentoviricetes</taxon>
        <taxon>Reovirales</taxon>
        <taxon>Sedoreoviridae</taxon>
        <taxon>Crabreovirus</taxon>
        <taxon>Crabreovirus scylla</taxon>
    </lineage>
</organism>
<feature type="compositionally biased region" description="Basic and acidic residues" evidence="1">
    <location>
        <begin position="21"/>
        <end position="31"/>
    </location>
</feature>
<accession>G9BDA0</accession>
<feature type="compositionally biased region" description="Basic residues" evidence="1">
    <location>
        <begin position="11"/>
        <end position="20"/>
    </location>
</feature>
<evidence type="ECO:0000313" key="2">
    <source>
        <dbReference type="EMBL" id="AEQ75469.1"/>
    </source>
</evidence>
<reference evidence="2 3" key="1">
    <citation type="journal article" date="2012" name="Virology">
        <title>Sequence analysis of 12 genome segments of mud crab reovirus (MCRV).</title>
        <authorList>
            <person name="Deng X.X."/>
            <person name="Lu L."/>
            <person name="Ou Y.J."/>
            <person name="Su H.J."/>
            <person name="Li G."/>
            <person name="Guo Z.X."/>
            <person name="Zhang R."/>
            <person name="Zheng P.R."/>
            <person name="Chen Y.G."/>
            <person name="He J.G."/>
            <person name="Weng S.P."/>
        </authorList>
    </citation>
    <scope>NUCLEOTIDE SEQUENCE [LARGE SCALE GENOMIC DNA]</scope>
    <source>
        <strain evidence="2">Southern China</strain>
    </source>
</reference>
<dbReference type="Proteomes" id="UP000162623">
    <property type="component" value="Genome"/>
</dbReference>
<protein>
    <submittedName>
        <fullName evidence="2">VP4</fullName>
    </submittedName>
</protein>
<sequence>MVAREMSDRSRIHKKRHQSHQKLERYVEEQHEKNVSSNSKVGWSLPLVCDTSGAGESSCRIERTHEILKTDERAVDRLFTRTTCKRANPATPQLMDKDIKHIYTNRYQILSQVHVAVAREEILPLIPQKISLPSSVTLRIDRTNIIITRQVTDEWYHIECDASIPLLSLFIHPIPPLKKLNNNHYISHSPAHLPLKDVMQTQKVNFANGTVFARKVLQHTYTVGTGTLEPFWHYTLPQTDGTLLHYHVFPPVLMLNHHLSHRHFKLSVDMFIQLLVRRGGVLHCDIRRRNIAVVDHRLVLIDDHRQDGGEYLATNPYYYDCGDEEDLILPTTFYQDLLASFRVMASISGCVYPWSIERNDDAVTLLFDKDMKLSGDKYYITLTYGDIYQLSVLMRRYMRRLAKPSIDIESMIIKHVSVPSASQLVAFRCQQDASGISDHVDG</sequence>
<proteinExistence type="predicted"/>
<feature type="region of interest" description="Disordered" evidence="1">
    <location>
        <begin position="1"/>
        <end position="31"/>
    </location>
</feature>
<name>G9BDA0_9REOV</name>
<evidence type="ECO:0000313" key="3">
    <source>
        <dbReference type="Proteomes" id="UP000162623"/>
    </source>
</evidence>
<evidence type="ECO:0000256" key="1">
    <source>
        <dbReference type="SAM" id="MobiDB-lite"/>
    </source>
</evidence>